<name>A0A8K0N534_COCNU</name>
<evidence type="ECO:0000313" key="3">
    <source>
        <dbReference type="Proteomes" id="UP000797356"/>
    </source>
</evidence>
<comment type="caution">
    <text evidence="2">The sequence shown here is derived from an EMBL/GenBank/DDBJ whole genome shotgun (WGS) entry which is preliminary data.</text>
</comment>
<proteinExistence type="predicted"/>
<reference evidence="2" key="1">
    <citation type="journal article" date="2017" name="Gigascience">
        <title>The genome draft of coconut (Cocos nucifera).</title>
        <authorList>
            <person name="Xiao Y."/>
            <person name="Xu P."/>
            <person name="Fan H."/>
            <person name="Baudouin L."/>
            <person name="Xia W."/>
            <person name="Bocs S."/>
            <person name="Xu J."/>
            <person name="Li Q."/>
            <person name="Guo A."/>
            <person name="Zhou L."/>
            <person name="Li J."/>
            <person name="Wu Y."/>
            <person name="Ma Z."/>
            <person name="Armero A."/>
            <person name="Issali A.E."/>
            <person name="Liu N."/>
            <person name="Peng M."/>
            <person name="Yang Y."/>
        </authorList>
    </citation>
    <scope>NUCLEOTIDE SEQUENCE</scope>
    <source>
        <tissue evidence="2">Spear leaf of Hainan Tall coconut</tissue>
    </source>
</reference>
<dbReference type="Proteomes" id="UP000797356">
    <property type="component" value="Chromosome 7"/>
</dbReference>
<dbReference type="AlphaFoldDB" id="A0A8K0N534"/>
<keyword evidence="3" id="KW-1185">Reference proteome</keyword>
<reference evidence="2" key="2">
    <citation type="submission" date="2019-07" db="EMBL/GenBank/DDBJ databases">
        <authorList>
            <person name="Yang Y."/>
            <person name="Bocs S."/>
            <person name="Baudouin L."/>
        </authorList>
    </citation>
    <scope>NUCLEOTIDE SEQUENCE</scope>
    <source>
        <tissue evidence="2">Spear leaf of Hainan Tall coconut</tissue>
    </source>
</reference>
<sequence length="264" mass="28099">MRILLQKELNTKESLYDAELSLAPSVGMCLPLGISMDEVCQFVTRKRAASGIDPSCALNKGRAANAPAIDAPSVAPSRCLGGSAIFDPQLAGNLVHAILLLTDRELRRRRTLNEMFGLFYPTLIGESKAPYWIDFGDDQDAIQQLFPNLDLSSIVIPSAEEGGDGVEEEEEGGGDGSPVDPADDGAPITILALTELAISVVSMVPIEDVLSSSMPTSLTFQLVVEVPSEKEEATPTKVIPPTDAALPIEAEVVPDQPSEQSVIE</sequence>
<evidence type="ECO:0000256" key="1">
    <source>
        <dbReference type="SAM" id="MobiDB-lite"/>
    </source>
</evidence>
<evidence type="ECO:0000313" key="2">
    <source>
        <dbReference type="EMBL" id="KAG1354963.1"/>
    </source>
</evidence>
<feature type="region of interest" description="Disordered" evidence="1">
    <location>
        <begin position="160"/>
        <end position="185"/>
    </location>
</feature>
<protein>
    <submittedName>
        <fullName evidence="2">Uncharacterized protein</fullName>
    </submittedName>
</protein>
<accession>A0A8K0N534</accession>
<organism evidence="2 3">
    <name type="scientific">Cocos nucifera</name>
    <name type="common">Coconut palm</name>
    <dbReference type="NCBI Taxonomy" id="13894"/>
    <lineage>
        <taxon>Eukaryota</taxon>
        <taxon>Viridiplantae</taxon>
        <taxon>Streptophyta</taxon>
        <taxon>Embryophyta</taxon>
        <taxon>Tracheophyta</taxon>
        <taxon>Spermatophyta</taxon>
        <taxon>Magnoliopsida</taxon>
        <taxon>Liliopsida</taxon>
        <taxon>Arecaceae</taxon>
        <taxon>Arecoideae</taxon>
        <taxon>Cocoseae</taxon>
        <taxon>Attaleinae</taxon>
        <taxon>Cocos</taxon>
    </lineage>
</organism>
<gene>
    <name evidence="2" type="ORF">COCNU_07G010750</name>
</gene>
<dbReference type="EMBL" id="CM017878">
    <property type="protein sequence ID" value="KAG1354963.1"/>
    <property type="molecule type" value="Genomic_DNA"/>
</dbReference>
<feature type="compositionally biased region" description="Acidic residues" evidence="1">
    <location>
        <begin position="161"/>
        <end position="173"/>
    </location>
</feature>